<evidence type="ECO:0000256" key="1">
    <source>
        <dbReference type="SAM" id="MobiDB-lite"/>
    </source>
</evidence>
<feature type="compositionally biased region" description="Basic and acidic residues" evidence="1">
    <location>
        <begin position="103"/>
        <end position="114"/>
    </location>
</feature>
<organism evidence="2 3">
    <name type="scientific">Helicobacter mustelae (strain ATCC 43772 / CCUG 25715 / CIP 103759 / LMG 18044 / NCTC 12198 / R85-136P)</name>
    <name type="common">Campylobacter mustelae</name>
    <dbReference type="NCBI Taxonomy" id="679897"/>
    <lineage>
        <taxon>Bacteria</taxon>
        <taxon>Pseudomonadati</taxon>
        <taxon>Campylobacterota</taxon>
        <taxon>Epsilonproteobacteria</taxon>
        <taxon>Campylobacterales</taxon>
        <taxon>Helicobacteraceae</taxon>
        <taxon>Helicobacter</taxon>
    </lineage>
</organism>
<feature type="region of interest" description="Disordered" evidence="1">
    <location>
        <begin position="44"/>
        <end position="63"/>
    </location>
</feature>
<evidence type="ECO:0000313" key="2">
    <source>
        <dbReference type="EMBL" id="CBG40036.1"/>
    </source>
</evidence>
<proteinExistence type="predicted"/>
<dbReference type="Proteomes" id="UP000001522">
    <property type="component" value="Chromosome"/>
</dbReference>
<dbReference type="RefSeq" id="WP_013023114.1">
    <property type="nucleotide sequence ID" value="NC_013949.1"/>
</dbReference>
<dbReference type="STRING" id="679897.HMU07790"/>
<feature type="compositionally biased region" description="Polar residues" evidence="1">
    <location>
        <begin position="48"/>
        <end position="59"/>
    </location>
</feature>
<dbReference type="AlphaFoldDB" id="D3UHR4"/>
<name>D3UHR4_HELM1</name>
<feature type="region of interest" description="Disordered" evidence="1">
    <location>
        <begin position="69"/>
        <end position="162"/>
    </location>
</feature>
<accession>D3UHR4</accession>
<feature type="compositionally biased region" description="Polar residues" evidence="1">
    <location>
        <begin position="1"/>
        <end position="18"/>
    </location>
</feature>
<feature type="compositionally biased region" description="Basic and acidic residues" evidence="1">
    <location>
        <begin position="125"/>
        <end position="153"/>
    </location>
</feature>
<gene>
    <name evidence="2" type="ordered locus">HMU07790</name>
</gene>
<protein>
    <submittedName>
        <fullName evidence="2">Uncharacterized protein</fullName>
    </submittedName>
</protein>
<dbReference type="EMBL" id="FN555004">
    <property type="protein sequence ID" value="CBG40036.1"/>
    <property type="molecule type" value="Genomic_DNA"/>
</dbReference>
<feature type="region of interest" description="Disordered" evidence="1">
    <location>
        <begin position="1"/>
        <end position="29"/>
    </location>
</feature>
<keyword evidence="3" id="KW-1185">Reference proteome</keyword>
<dbReference type="HOGENOM" id="CLU_1003881_0_0_7"/>
<evidence type="ECO:0000313" key="3">
    <source>
        <dbReference type="Proteomes" id="UP000001522"/>
    </source>
</evidence>
<sequence length="277" mass="30718">MLDSVINSSTAIESNAPSAPTKKGKIEAQVKDEQESFAKMIEKKASEAKNTSDVQSNLAQGVAHQALKEASGAFHQKELGQTSKDAPAKMDMPAKNLTPTKQDAPKLSDLKTLAEQKNLNPQKLSLEKEQPQKAEPKKIVASKTHKEPSKDVSTENTKVQKMSTQELLEQKKQNPIKSQKPVGEPLAQALREINTKDLALRKKQNQENKMEYKQEGGEKIAVIQRGHHLPKNIAEPRLREEKKELELQKVLDKFGVVHDNGVEEDAGVEAKKKTLNS</sequence>
<reference evidence="2 3" key="1">
    <citation type="journal article" date="2010" name="BMC Genomics">
        <title>Comparative genomics and proteomics of Helicobacter mustelae, an ulcerogenic and carcinogenic gastric pathogen.</title>
        <authorList>
            <person name="O'Toole P.W."/>
            <person name="Snelling W.J."/>
            <person name="Canchaya C."/>
            <person name="Forde B.M."/>
            <person name="Hardie K.R."/>
            <person name="Josenhans C."/>
            <person name="Graham R.L.J."/>
            <person name="McMullan G."/>
            <person name="Parkhill J."/>
            <person name="Belda E."/>
            <person name="Bentley S.D."/>
        </authorList>
    </citation>
    <scope>NUCLEOTIDE SEQUENCE [LARGE SCALE GENOMIC DNA]</scope>
    <source>
        <strain evidence="3">ATCC 43772 / LMG 18044 / NCTC 12198 / 12198</strain>
    </source>
</reference>
<dbReference type="KEGG" id="hms:HMU07790"/>